<protein>
    <submittedName>
        <fullName evidence="2">Uncharacterized protein</fullName>
    </submittedName>
</protein>
<evidence type="ECO:0000256" key="1">
    <source>
        <dbReference type="SAM" id="MobiDB-lite"/>
    </source>
</evidence>
<feature type="region of interest" description="Disordered" evidence="1">
    <location>
        <begin position="1"/>
        <end position="35"/>
    </location>
</feature>
<accession>A0A077R5D6</accession>
<dbReference type="AlphaFoldDB" id="A0A077R5D6"/>
<reference evidence="2" key="1">
    <citation type="journal article" date="2014" name="Genome Biol. Evol.">
        <title>Gene Loss Rather Than Gene Gain Is Associated with a Host Jump from Monocots to Dicots in the Smut Fungus Melanopsichium pennsylvanicum.</title>
        <authorList>
            <person name="Sharma R."/>
            <person name="Mishra B."/>
            <person name="Runge F."/>
            <person name="Thines M."/>
        </authorList>
    </citation>
    <scope>NUCLEOTIDE SEQUENCE</scope>
    <source>
        <strain evidence="2">4</strain>
    </source>
</reference>
<sequence length="101" mass="11428">MVASSSAKGACPILPVTSHPLKTLNQGRPRPRNATTKNLDLRFRTTYYSMQQFQSIMCKPASISHAAQQHNALSASFNAGHRLVTNIFRIHRQFQDQKYLE</sequence>
<name>A0A077R5D6_9BASI</name>
<feature type="non-terminal residue" evidence="2">
    <location>
        <position position="1"/>
    </location>
</feature>
<dbReference type="EMBL" id="HG529609">
    <property type="protein sequence ID" value="CDI54286.1"/>
    <property type="molecule type" value="Genomic_DNA"/>
</dbReference>
<feature type="non-terminal residue" evidence="2">
    <location>
        <position position="101"/>
    </location>
</feature>
<proteinExistence type="predicted"/>
<organism evidence="2">
    <name type="scientific">Melanopsichium pennsylvanicum 4</name>
    <dbReference type="NCBI Taxonomy" id="1398559"/>
    <lineage>
        <taxon>Eukaryota</taxon>
        <taxon>Fungi</taxon>
        <taxon>Dikarya</taxon>
        <taxon>Basidiomycota</taxon>
        <taxon>Ustilaginomycotina</taxon>
        <taxon>Ustilaginomycetes</taxon>
        <taxon>Ustilaginales</taxon>
        <taxon>Ustilaginaceae</taxon>
        <taxon>Melanopsichium</taxon>
    </lineage>
</organism>
<evidence type="ECO:0000313" key="2">
    <source>
        <dbReference type="EMBL" id="CDI54286.1"/>
    </source>
</evidence>